<dbReference type="SUPFAM" id="SSF52499">
    <property type="entry name" value="Isochorismatase-like hydrolases"/>
    <property type="match status" value="1"/>
</dbReference>
<dbReference type="AlphaFoldDB" id="A0A2N3G6B8"/>
<dbReference type="GO" id="GO:0016787">
    <property type="term" value="F:hydrolase activity"/>
    <property type="evidence" value="ECO:0007669"/>
    <property type="project" value="UniProtKB-KW"/>
</dbReference>
<dbReference type="InterPro" id="IPR036380">
    <property type="entry name" value="Isochorismatase-like_sf"/>
</dbReference>
<gene>
    <name evidence="2" type="ORF">CVT63_03665</name>
</gene>
<feature type="domain" description="Isochorismatase-like" evidence="1">
    <location>
        <begin position="13"/>
        <end position="158"/>
    </location>
</feature>
<reference evidence="2 3" key="1">
    <citation type="journal article" date="2017" name="ISME J.">
        <title>Potential for microbial H2 and metal transformations associated with novel bacteria and archaea in deep terrestrial subsurface sediments.</title>
        <authorList>
            <person name="Hernsdorf A.W."/>
            <person name="Amano Y."/>
            <person name="Miyakawa K."/>
            <person name="Ise K."/>
            <person name="Suzuki Y."/>
            <person name="Anantharaman K."/>
            <person name="Probst A."/>
            <person name="Burstein D."/>
            <person name="Thomas B.C."/>
            <person name="Banfield J.F."/>
        </authorList>
    </citation>
    <scope>NUCLEOTIDE SEQUENCE [LARGE SCALE GENOMIC DNA]</scope>
    <source>
        <strain evidence="2">HGW-Actinobacteria-3</strain>
    </source>
</reference>
<comment type="caution">
    <text evidence="2">The sequence shown here is derived from an EMBL/GenBank/DDBJ whole genome shotgun (WGS) entry which is preliminary data.</text>
</comment>
<evidence type="ECO:0000259" key="1">
    <source>
        <dbReference type="Pfam" id="PF00857"/>
    </source>
</evidence>
<dbReference type="Pfam" id="PF00857">
    <property type="entry name" value="Isochorismatase"/>
    <property type="match status" value="1"/>
</dbReference>
<proteinExistence type="predicted"/>
<dbReference type="Gene3D" id="3.40.50.850">
    <property type="entry name" value="Isochorismatase-like"/>
    <property type="match status" value="1"/>
</dbReference>
<accession>A0A2N3G6B8</accession>
<organism evidence="2 3">
    <name type="scientific">Candidatus Anoxymicrobium japonicum</name>
    <dbReference type="NCBI Taxonomy" id="2013648"/>
    <lineage>
        <taxon>Bacteria</taxon>
        <taxon>Bacillati</taxon>
        <taxon>Actinomycetota</taxon>
        <taxon>Candidatus Geothermincolia</taxon>
        <taxon>Candidatus Geothermincolales</taxon>
        <taxon>Candidatus Anoxymicrobiaceae</taxon>
        <taxon>Candidatus Anoxymicrobium</taxon>
    </lineage>
</organism>
<sequence>MKMTNEFFREECVLVIIDMQEKLLAVMDEKEKVLSNALKLARFAKIVGVPVLVTEQEKLGPTVSELANEINGFDPISKLDFDAYQVPRFAETLMELGRWTVVLAGIESHICVTQTALSLLRFFNVHIVADAVSSRTAENRTIALERMGFEGATITSTEMFIYEALKRAGTDEFKETLKLIR</sequence>
<protein>
    <submittedName>
        <fullName evidence="2">Hydrolase</fullName>
    </submittedName>
</protein>
<keyword evidence="2" id="KW-0378">Hydrolase</keyword>
<evidence type="ECO:0000313" key="2">
    <source>
        <dbReference type="EMBL" id="PKQ28269.1"/>
    </source>
</evidence>
<name>A0A2N3G6B8_9ACTN</name>
<dbReference type="Proteomes" id="UP000233654">
    <property type="component" value="Unassembled WGS sequence"/>
</dbReference>
<dbReference type="PANTHER" id="PTHR14119:SF3">
    <property type="entry name" value="ISOCHORISMATASE DOMAIN-CONTAINING PROTEIN 2"/>
    <property type="match status" value="1"/>
</dbReference>
<evidence type="ECO:0000313" key="3">
    <source>
        <dbReference type="Proteomes" id="UP000233654"/>
    </source>
</evidence>
<dbReference type="InterPro" id="IPR050993">
    <property type="entry name" value="Isochorismatase_domain"/>
</dbReference>
<dbReference type="InterPro" id="IPR000868">
    <property type="entry name" value="Isochorismatase-like_dom"/>
</dbReference>
<dbReference type="EMBL" id="PHEX01000024">
    <property type="protein sequence ID" value="PKQ28269.1"/>
    <property type="molecule type" value="Genomic_DNA"/>
</dbReference>
<dbReference type="PANTHER" id="PTHR14119">
    <property type="entry name" value="HYDROLASE"/>
    <property type="match status" value="1"/>
</dbReference>